<keyword evidence="2" id="KW-1185">Reference proteome</keyword>
<dbReference type="Proteomes" id="UP000520767">
    <property type="component" value="Unassembled WGS sequence"/>
</dbReference>
<reference evidence="1 2" key="1">
    <citation type="submission" date="2020-08" db="EMBL/GenBank/DDBJ databases">
        <title>Genomic Encyclopedia of Type Strains, Phase III (KMG-III): the genomes of soil and plant-associated and newly described type strains.</title>
        <authorList>
            <person name="Whitman W."/>
        </authorList>
    </citation>
    <scope>NUCLEOTIDE SEQUENCE [LARGE SCALE GENOMIC DNA]</scope>
    <source>
        <strain evidence="1 2">CECT 8960</strain>
    </source>
</reference>
<comment type="caution">
    <text evidence="1">The sequence shown here is derived from an EMBL/GenBank/DDBJ whole genome shotgun (WGS) entry which is preliminary data.</text>
</comment>
<evidence type="ECO:0000313" key="2">
    <source>
        <dbReference type="Proteomes" id="UP000520767"/>
    </source>
</evidence>
<sequence>MIRAVRELSGHRTSLPAGDRDHVTKVELRSSPSLHLAVDLHLIGLDELTRVRPVLGETGQLEELTKPDRQLGDGNVLDR</sequence>
<protein>
    <submittedName>
        <fullName evidence="1">Uncharacterized protein</fullName>
    </submittedName>
</protein>
<proteinExistence type="predicted"/>
<organism evidence="1 2">
    <name type="scientific">Actinophytocola algeriensis</name>
    <dbReference type="NCBI Taxonomy" id="1768010"/>
    <lineage>
        <taxon>Bacteria</taxon>
        <taxon>Bacillati</taxon>
        <taxon>Actinomycetota</taxon>
        <taxon>Actinomycetes</taxon>
        <taxon>Pseudonocardiales</taxon>
        <taxon>Pseudonocardiaceae</taxon>
    </lineage>
</organism>
<evidence type="ECO:0000313" key="1">
    <source>
        <dbReference type="EMBL" id="MBB4905988.1"/>
    </source>
</evidence>
<name>A0A7W7Q372_9PSEU</name>
<dbReference type="EMBL" id="JACHJQ010000002">
    <property type="protein sequence ID" value="MBB4905988.1"/>
    <property type="molecule type" value="Genomic_DNA"/>
</dbReference>
<dbReference type="AlphaFoldDB" id="A0A7W7Q372"/>
<gene>
    <name evidence="1" type="ORF">FHR82_002205</name>
</gene>
<accession>A0A7W7Q372</accession>